<evidence type="ECO:0000313" key="3">
    <source>
        <dbReference type="Proteomes" id="UP001595871"/>
    </source>
</evidence>
<feature type="region of interest" description="Disordered" evidence="1">
    <location>
        <begin position="141"/>
        <end position="233"/>
    </location>
</feature>
<evidence type="ECO:0000256" key="1">
    <source>
        <dbReference type="SAM" id="MobiDB-lite"/>
    </source>
</evidence>
<feature type="compositionally biased region" description="Pro residues" evidence="1">
    <location>
        <begin position="196"/>
        <end position="214"/>
    </location>
</feature>
<dbReference type="EMBL" id="JBHSCF010000006">
    <property type="protein sequence ID" value="MFC4185492.1"/>
    <property type="molecule type" value="Genomic_DNA"/>
</dbReference>
<proteinExistence type="predicted"/>
<gene>
    <name evidence="2" type="ORF">ACFO3R_03675</name>
</gene>
<comment type="caution">
    <text evidence="2">The sequence shown here is derived from an EMBL/GenBank/DDBJ whole genome shotgun (WGS) entry which is preliminary data.</text>
</comment>
<reference evidence="3" key="1">
    <citation type="journal article" date="2019" name="Int. J. Syst. Evol. Microbiol.">
        <title>The Global Catalogue of Microorganisms (GCM) 10K type strain sequencing project: providing services to taxonomists for standard genome sequencing and annotation.</title>
        <authorList>
            <consortium name="The Broad Institute Genomics Platform"/>
            <consortium name="The Broad Institute Genome Sequencing Center for Infectious Disease"/>
            <person name="Wu L."/>
            <person name="Ma J."/>
        </authorList>
    </citation>
    <scope>NUCLEOTIDE SEQUENCE [LARGE SCALE GENOMIC DNA]</scope>
    <source>
        <strain evidence="3">CCM 3243</strain>
    </source>
</reference>
<sequence length="383" mass="40601">MAAKNLSPALRAPAPSHPYPKSPRGYGKRSAPDQRPPHASDFALLPERERHIAGYLDHLPDGAAMDIKTLAKHLPLYGQMAVGSALRALTVAGHLRRAQCRTGEGGSRWVTLTYWSRTARDNEWWDAFAAAENTRVVAQEAAALPAGPPPPWTPVGTPAEQVSAGPPTPQLAAPEVTEAPPTQATEAPPATSPGLAPRPAPQPAPPPAPQPTPTHAPSVPRQRTPEPVAGNHPSPAYLALARLGLTDPRLALSAADCAVLEELAVTWLDRGVSTDYLTHALASGLPAQVDSPVGFVRRRLRDKLPPHLPAIPAPARPDAPARRLLVECTDCGRPGPSETLFDGLCRPCRNSSPESAPADPVNPPAERDIHALVGNLRNLMRTP</sequence>
<keyword evidence="3" id="KW-1185">Reference proteome</keyword>
<feature type="region of interest" description="Disordered" evidence="1">
    <location>
        <begin position="1"/>
        <end position="40"/>
    </location>
</feature>
<evidence type="ECO:0000313" key="2">
    <source>
        <dbReference type="EMBL" id="MFC4185492.1"/>
    </source>
</evidence>
<dbReference type="Proteomes" id="UP001595871">
    <property type="component" value="Unassembled WGS sequence"/>
</dbReference>
<accession>A0ABV8N000</accession>
<name>A0ABV8N000_9ACTN</name>
<dbReference type="RefSeq" id="WP_345493194.1">
    <property type="nucleotide sequence ID" value="NZ_BAAAYA010000004.1"/>
</dbReference>
<feature type="compositionally biased region" description="Low complexity" evidence="1">
    <location>
        <begin position="172"/>
        <end position="193"/>
    </location>
</feature>
<protein>
    <submittedName>
        <fullName evidence="2">MarR family transcriptional regulator</fullName>
    </submittedName>
</protein>
<organism evidence="2 3">
    <name type="scientific">Streptomyces flavovirens</name>
    <dbReference type="NCBI Taxonomy" id="52258"/>
    <lineage>
        <taxon>Bacteria</taxon>
        <taxon>Bacillati</taxon>
        <taxon>Actinomycetota</taxon>
        <taxon>Actinomycetes</taxon>
        <taxon>Kitasatosporales</taxon>
        <taxon>Streptomycetaceae</taxon>
        <taxon>Streptomyces</taxon>
    </lineage>
</organism>